<organism evidence="3 4">
    <name type="scientific">Paenibacillus algorifonticola</name>
    <dbReference type="NCBI Taxonomy" id="684063"/>
    <lineage>
        <taxon>Bacteria</taxon>
        <taxon>Bacillati</taxon>
        <taxon>Bacillota</taxon>
        <taxon>Bacilli</taxon>
        <taxon>Bacillales</taxon>
        <taxon>Paenibacillaceae</taxon>
        <taxon>Paenibacillus</taxon>
    </lineage>
</organism>
<dbReference type="Pfam" id="PF05048">
    <property type="entry name" value="NosD"/>
    <property type="match status" value="1"/>
</dbReference>
<dbReference type="SUPFAM" id="SSF51126">
    <property type="entry name" value="Pectin lyase-like"/>
    <property type="match status" value="1"/>
</dbReference>
<proteinExistence type="predicted"/>
<dbReference type="Gene3D" id="2.160.20.10">
    <property type="entry name" value="Single-stranded right-handed beta-helix, Pectin lyase-like"/>
    <property type="match status" value="2"/>
</dbReference>
<keyword evidence="1" id="KW-0472">Membrane</keyword>
<gene>
    <name evidence="3" type="ORF">SAMN04487969_101861</name>
</gene>
<evidence type="ECO:0000313" key="3">
    <source>
        <dbReference type="EMBL" id="SFE24171.1"/>
    </source>
</evidence>
<keyword evidence="1" id="KW-0812">Transmembrane</keyword>
<dbReference type="InterPro" id="IPR007742">
    <property type="entry name" value="NosD_dom"/>
</dbReference>
<evidence type="ECO:0000256" key="1">
    <source>
        <dbReference type="SAM" id="Phobius"/>
    </source>
</evidence>
<dbReference type="NCBIfam" id="TIGR03804">
    <property type="entry name" value="para_beta_helix"/>
    <property type="match status" value="3"/>
</dbReference>
<reference evidence="4" key="1">
    <citation type="submission" date="2016-10" db="EMBL/GenBank/DDBJ databases">
        <authorList>
            <person name="Varghese N."/>
            <person name="Submissions S."/>
        </authorList>
    </citation>
    <scope>NUCLEOTIDE SEQUENCE [LARGE SCALE GENOMIC DNA]</scope>
    <source>
        <strain evidence="4">CGMCC 1.10223</strain>
    </source>
</reference>
<protein>
    <submittedName>
        <fullName evidence="3">Nitrous oxidase accessory protein</fullName>
    </submittedName>
</protein>
<sequence length="445" mass="49487">MKNVQKWILVFLLGVLSFICLTPSIKAEDRARDLQSLINEAQAGATIILAQGIYEGPVIIDKPLQLEARSGEEVTITNNSDKPAIQINADDVALTRITIRDEQIKKQPTVLIQADGVLLDQLQIHTGSFGIKMRKANHGEVRNSSIVWAGVVSNRPLKLSDKGNGMDLYESNGNTFYGNTVIAMHDGIYMENSDNNLVEENHFERLRYGVHCMYTKGTIIRNNIGRLNITGAMVMAARKVELSNNQFTKQSENVNSQGILLFDAHEIMIFDNHVEGNRVGLYVEQSTHNRITNNSIVGNFIGLQLLDAENNTMSGNQFIGNVASATSRNSANNTLDGNYWDTFQGIDLDGDGKSEISYAINPFFQSLVKAKPGFQLFFQSPGMVFLEGLYQSQREQWAVDASPLMKPTENVRFVISKHTLQHSATIGGLLLCLSIYLIYLGVRRK</sequence>
<feature type="transmembrane region" description="Helical" evidence="1">
    <location>
        <begin position="424"/>
        <end position="442"/>
    </location>
</feature>
<dbReference type="AlphaFoldDB" id="A0A1I1YXH2"/>
<dbReference type="RefSeq" id="WP_052736950.1">
    <property type="nucleotide sequence ID" value="NZ_FONN01000001.1"/>
</dbReference>
<dbReference type="OrthoDB" id="159063at2"/>
<feature type="domain" description="Periplasmic copper-binding protein NosD beta helix" evidence="2">
    <location>
        <begin position="157"/>
        <end position="345"/>
    </location>
</feature>
<dbReference type="InterPro" id="IPR012334">
    <property type="entry name" value="Pectin_lyas_fold"/>
</dbReference>
<evidence type="ECO:0000313" key="4">
    <source>
        <dbReference type="Proteomes" id="UP000183410"/>
    </source>
</evidence>
<dbReference type="SMART" id="SM00710">
    <property type="entry name" value="PbH1"/>
    <property type="match status" value="7"/>
</dbReference>
<accession>A0A1I1YXH2</accession>
<dbReference type="InterPro" id="IPR011050">
    <property type="entry name" value="Pectin_lyase_fold/virulence"/>
</dbReference>
<dbReference type="Proteomes" id="UP000183410">
    <property type="component" value="Unassembled WGS sequence"/>
</dbReference>
<dbReference type="InterPro" id="IPR006626">
    <property type="entry name" value="PbH1"/>
</dbReference>
<dbReference type="EMBL" id="FONN01000001">
    <property type="protein sequence ID" value="SFE24171.1"/>
    <property type="molecule type" value="Genomic_DNA"/>
</dbReference>
<dbReference type="InterPro" id="IPR022441">
    <property type="entry name" value="Para_beta_helix_rpt-2"/>
</dbReference>
<evidence type="ECO:0000259" key="2">
    <source>
        <dbReference type="Pfam" id="PF05048"/>
    </source>
</evidence>
<name>A0A1I1YXH2_9BACL</name>
<keyword evidence="1" id="KW-1133">Transmembrane helix</keyword>
<keyword evidence="4" id="KW-1185">Reference proteome</keyword>